<organism evidence="1 2">
    <name type="scientific">Paenibacillus peoriae</name>
    <dbReference type="NCBI Taxonomy" id="59893"/>
    <lineage>
        <taxon>Bacteria</taxon>
        <taxon>Bacillati</taxon>
        <taxon>Bacillota</taxon>
        <taxon>Bacilli</taxon>
        <taxon>Bacillales</taxon>
        <taxon>Paenibacillaceae</taxon>
        <taxon>Paenibacillus</taxon>
    </lineage>
</organism>
<comment type="caution">
    <text evidence="1">The sequence shown here is derived from an EMBL/GenBank/DDBJ whole genome shotgun (WGS) entry which is preliminary data.</text>
</comment>
<evidence type="ECO:0000313" key="1">
    <source>
        <dbReference type="EMBL" id="MDR6780880.1"/>
    </source>
</evidence>
<evidence type="ECO:0000313" key="2">
    <source>
        <dbReference type="Proteomes" id="UP001266807"/>
    </source>
</evidence>
<accession>A0ABU1QMN2</accession>
<dbReference type="EMBL" id="JAVDUG010000010">
    <property type="protein sequence ID" value="MDR6780880.1"/>
    <property type="molecule type" value="Genomic_DNA"/>
</dbReference>
<proteinExistence type="predicted"/>
<reference evidence="1 2" key="1">
    <citation type="submission" date="2023-07" db="EMBL/GenBank/DDBJ databases">
        <title>Sorghum-associated microbial communities from plants grown in Nebraska, USA.</title>
        <authorList>
            <person name="Schachtman D."/>
        </authorList>
    </citation>
    <scope>NUCLEOTIDE SEQUENCE [LARGE SCALE GENOMIC DNA]</scope>
    <source>
        <strain evidence="1 2">BE143</strain>
    </source>
</reference>
<name>A0ABU1QMN2_9BACL</name>
<dbReference type="Proteomes" id="UP001266807">
    <property type="component" value="Unassembled WGS sequence"/>
</dbReference>
<sequence>MNRMRNQSALENEMSVIFQTVLLLITMQEVIN</sequence>
<keyword evidence="2" id="KW-1185">Reference proteome</keyword>
<protein>
    <submittedName>
        <fullName evidence="1">Uncharacterized protein</fullName>
    </submittedName>
</protein>
<gene>
    <name evidence="1" type="ORF">J2W98_005188</name>
</gene>